<dbReference type="Proteomes" id="UP000314285">
    <property type="component" value="Unassembled WGS sequence"/>
</dbReference>
<name>A0A8H2JYA0_ACIRA</name>
<comment type="caution">
    <text evidence="1">The sequence shown here is derived from an EMBL/GenBank/DDBJ whole genome shotgun (WGS) entry which is preliminary data.</text>
</comment>
<proteinExistence type="predicted"/>
<protein>
    <submittedName>
        <fullName evidence="1">DUF1853 family protein</fullName>
    </submittedName>
</protein>
<evidence type="ECO:0000313" key="2">
    <source>
        <dbReference type="Proteomes" id="UP000314285"/>
    </source>
</evidence>
<gene>
    <name evidence="1" type="ORF">FHY67_10260</name>
</gene>
<dbReference type="EMBL" id="VFBM01000007">
    <property type="protein sequence ID" value="TNX91364.1"/>
    <property type="molecule type" value="Genomic_DNA"/>
</dbReference>
<organism evidence="1 2">
    <name type="scientific">Acinetobacter radioresistens</name>
    <dbReference type="NCBI Taxonomy" id="40216"/>
    <lineage>
        <taxon>Bacteria</taxon>
        <taxon>Pseudomonadati</taxon>
        <taxon>Pseudomonadota</taxon>
        <taxon>Gammaproteobacteria</taxon>
        <taxon>Moraxellales</taxon>
        <taxon>Moraxellaceae</taxon>
        <taxon>Acinetobacter</taxon>
    </lineage>
</organism>
<dbReference type="RefSeq" id="WP_005027617.1">
    <property type="nucleotide sequence ID" value="NZ_CP027365.1"/>
</dbReference>
<dbReference type="AlphaFoldDB" id="A0A8H2JYA0"/>
<dbReference type="InterPro" id="IPR015003">
    <property type="entry name" value="DUF1853"/>
</dbReference>
<sequence>MFGDQQAYFEPWLQFKHPAIRQLAFSLASPNILKSLPQELIIKHHFNLHSDHIWQKYFQAYLPRLKQLDQQPEPLEHFLRQLKSTRLGLRFEMLIWFWLLDHAYHPYRLLGHSIQIIDGPKTIGELDFLILNTETGKTEHWEVALKYYLAEREPSLASWFGLNRSDTLLRKLNHFTQKQFQFEEVSGHLIQERYAILKGQLYFPLKNWPDSSEPFSTWINLSRRFGGWADYIPQQDYYRLQRQEWLCPDQVQSSDRALWWTQGLYYSDHASPQFFMYRLPPLLKTSNNV</sequence>
<reference evidence="1 2" key="1">
    <citation type="submission" date="2019-06" db="EMBL/GenBank/DDBJ databases">
        <title>Genome of Acinetobacter radioresistens APH1, a phenol degrading strain.</title>
        <authorList>
            <person name="Liu Y."/>
        </authorList>
    </citation>
    <scope>NUCLEOTIDE SEQUENCE [LARGE SCALE GENOMIC DNA]</scope>
    <source>
        <strain evidence="1 2">APH1</strain>
    </source>
</reference>
<accession>A0A8H2JYA0</accession>
<dbReference type="Pfam" id="PF08907">
    <property type="entry name" value="DUF1853"/>
    <property type="match status" value="1"/>
</dbReference>
<evidence type="ECO:0000313" key="1">
    <source>
        <dbReference type="EMBL" id="TNX91364.1"/>
    </source>
</evidence>